<dbReference type="Gene3D" id="2.130.10.10">
    <property type="entry name" value="YVTN repeat-like/Quinoprotein amine dehydrogenase"/>
    <property type="match status" value="1"/>
</dbReference>
<keyword evidence="2" id="KW-0313">Glucose metabolism</keyword>
<name>A0A5B2TZN0_9FLAO</name>
<dbReference type="GO" id="GO:0017057">
    <property type="term" value="F:6-phosphogluconolactonase activity"/>
    <property type="evidence" value="ECO:0007669"/>
    <property type="project" value="TreeGrafter"/>
</dbReference>
<dbReference type="SUPFAM" id="SSF51004">
    <property type="entry name" value="C-terminal (heme d1) domain of cytochrome cd1-nitrite reductase"/>
    <property type="match status" value="1"/>
</dbReference>
<evidence type="ECO:0000313" key="5">
    <source>
        <dbReference type="Proteomes" id="UP000323188"/>
    </source>
</evidence>
<dbReference type="Proteomes" id="UP000323188">
    <property type="component" value="Unassembled WGS sequence"/>
</dbReference>
<comment type="similarity">
    <text evidence="1">Belongs to the cycloisomerase 2 family.</text>
</comment>
<keyword evidence="3" id="KW-0472">Membrane</keyword>
<proteinExistence type="inferred from homology"/>
<evidence type="ECO:0000256" key="2">
    <source>
        <dbReference type="ARBA" id="ARBA00022526"/>
    </source>
</evidence>
<dbReference type="PANTHER" id="PTHR30344">
    <property type="entry name" value="6-PHOSPHOGLUCONOLACTONASE-RELATED"/>
    <property type="match status" value="1"/>
</dbReference>
<sequence length="375" mass="41444">MKNNRNKQMNRWTTAMMCLGIFCIMGCNMNSNHITYDLYVGTYTDGDSNGIYQLKFNANTGALTNKQLAANIENPSFIKFSPDNSILYSVLETDTFEDTSGGVMAYELLDGKLIQKGAMATVGAHPCHIAVSDDGQYLAASSYTGGNVTIFSLDEFGGLMNDPQVIDLQSLDTVKTSHAHSAAFTKEGLFIADLGLDAMKRFSMDAGKFKPNEQPSIDLPSGAGPRHFTFGQDGKFLYTINELNSTITVFERTGSKYIEKETHTTLANDFLGESYCADIHLSPDGNFLYGSNRGEQTIVIFRVDKATGSLSLVDRESVRGDWPRNFTMDPTGKYLLVANQKSSNIVVFRRDQELGTLEFLEEIELPNPVCLEFLD</sequence>
<comment type="caution">
    <text evidence="4">The sequence shown here is derived from an EMBL/GenBank/DDBJ whole genome shotgun (WGS) entry which is preliminary data.</text>
</comment>
<protein>
    <submittedName>
        <fullName evidence="4">Lactonase family protein</fullName>
    </submittedName>
</protein>
<dbReference type="AlphaFoldDB" id="A0A5B2TZN0"/>
<keyword evidence="2" id="KW-0119">Carbohydrate metabolism</keyword>
<dbReference type="GO" id="GO:0006006">
    <property type="term" value="P:glucose metabolic process"/>
    <property type="evidence" value="ECO:0007669"/>
    <property type="project" value="UniProtKB-KW"/>
</dbReference>
<evidence type="ECO:0000256" key="3">
    <source>
        <dbReference type="SAM" id="Phobius"/>
    </source>
</evidence>
<dbReference type="InterPro" id="IPR019405">
    <property type="entry name" value="Lactonase_7-beta_prop"/>
</dbReference>
<gene>
    <name evidence="4" type="ORF">F0361_05785</name>
</gene>
<dbReference type="InterPro" id="IPR011048">
    <property type="entry name" value="Haem_d1_sf"/>
</dbReference>
<keyword evidence="3" id="KW-0812">Transmembrane</keyword>
<feature type="transmembrane region" description="Helical" evidence="3">
    <location>
        <begin position="12"/>
        <end position="31"/>
    </location>
</feature>
<dbReference type="EMBL" id="VUOE01000001">
    <property type="protein sequence ID" value="KAA2219120.1"/>
    <property type="molecule type" value="Genomic_DNA"/>
</dbReference>
<organism evidence="4 5">
    <name type="scientific">Maribacter flavus</name>
    <dbReference type="NCBI Taxonomy" id="1658664"/>
    <lineage>
        <taxon>Bacteria</taxon>
        <taxon>Pseudomonadati</taxon>
        <taxon>Bacteroidota</taxon>
        <taxon>Flavobacteriia</taxon>
        <taxon>Flavobacteriales</taxon>
        <taxon>Flavobacteriaceae</taxon>
        <taxon>Maribacter</taxon>
    </lineage>
</organism>
<reference evidence="4 5" key="1">
    <citation type="submission" date="2019-09" db="EMBL/GenBank/DDBJ databases">
        <authorList>
            <person name="Khan S.A."/>
            <person name="Jeon C.O."/>
            <person name="Chun B.H."/>
            <person name="Jeong S.E."/>
        </authorList>
    </citation>
    <scope>NUCLEOTIDE SEQUENCE [LARGE SCALE GENOMIC DNA]</scope>
    <source>
        <strain evidence="4 5">KCTC 42508</strain>
    </source>
</reference>
<evidence type="ECO:0000313" key="4">
    <source>
        <dbReference type="EMBL" id="KAA2219120.1"/>
    </source>
</evidence>
<evidence type="ECO:0000256" key="1">
    <source>
        <dbReference type="ARBA" id="ARBA00005564"/>
    </source>
</evidence>
<dbReference type="InterPro" id="IPR015943">
    <property type="entry name" value="WD40/YVTN_repeat-like_dom_sf"/>
</dbReference>
<dbReference type="PANTHER" id="PTHR30344:SF1">
    <property type="entry name" value="6-PHOSPHOGLUCONOLACTONASE"/>
    <property type="match status" value="1"/>
</dbReference>
<dbReference type="InterPro" id="IPR050282">
    <property type="entry name" value="Cycloisomerase_2"/>
</dbReference>
<keyword evidence="3" id="KW-1133">Transmembrane helix</keyword>
<accession>A0A5B2TZN0</accession>
<dbReference type="Pfam" id="PF10282">
    <property type="entry name" value="Lactonase"/>
    <property type="match status" value="1"/>
</dbReference>